<dbReference type="InterPro" id="IPR045304">
    <property type="entry name" value="LbH_SAT"/>
</dbReference>
<dbReference type="PROSITE" id="PS00101">
    <property type="entry name" value="HEXAPEP_TRANSFERASES"/>
    <property type="match status" value="1"/>
</dbReference>
<protein>
    <recommendedName>
        <fullName evidence="7">Serine acetyltransferase</fullName>
    </recommendedName>
</protein>
<dbReference type="InterPro" id="IPR018357">
    <property type="entry name" value="Hexapep_transf_CS"/>
</dbReference>
<dbReference type="AlphaFoldDB" id="A0A512RMR2"/>
<organism evidence="5 6">
    <name type="scientific">Chitinophaga cymbidii</name>
    <dbReference type="NCBI Taxonomy" id="1096750"/>
    <lineage>
        <taxon>Bacteria</taxon>
        <taxon>Pseudomonadati</taxon>
        <taxon>Bacteroidota</taxon>
        <taxon>Chitinophagia</taxon>
        <taxon>Chitinophagales</taxon>
        <taxon>Chitinophagaceae</taxon>
        <taxon>Chitinophaga</taxon>
    </lineage>
</organism>
<accession>A0A512RMR2</accession>
<dbReference type="PANTHER" id="PTHR42811">
    <property type="entry name" value="SERINE ACETYLTRANSFERASE"/>
    <property type="match status" value="1"/>
</dbReference>
<sequence length="194" mass="20973">MGNDLKAVFEYIKSDCTRYNMTPSIPKILGVLIWSGNHCLRYSIWFRLSSRKNIFRLPAKFMLRRYAVRYGIQIPSNTSIGYGLFIGHGIGIVVNPTAIIGNNCNLSQFTTIGSNHGKAAVIGDNVYIGPSVCIVEDVKIGDNVSIGAGAVVVKDIPDNATAVGVPAKVVSYSGPGRYVTNRWQSSTSNNAMIG</sequence>
<dbReference type="Proteomes" id="UP000321436">
    <property type="component" value="Unassembled WGS sequence"/>
</dbReference>
<evidence type="ECO:0000256" key="4">
    <source>
        <dbReference type="ARBA" id="ARBA00023315"/>
    </source>
</evidence>
<evidence type="ECO:0000256" key="3">
    <source>
        <dbReference type="ARBA" id="ARBA00022737"/>
    </source>
</evidence>
<dbReference type="SUPFAM" id="SSF51161">
    <property type="entry name" value="Trimeric LpxA-like enzymes"/>
    <property type="match status" value="1"/>
</dbReference>
<dbReference type="EMBL" id="BKAU01000004">
    <property type="protein sequence ID" value="GEP96985.1"/>
    <property type="molecule type" value="Genomic_DNA"/>
</dbReference>
<comment type="caution">
    <text evidence="5">The sequence shown here is derived from an EMBL/GenBank/DDBJ whole genome shotgun (WGS) entry which is preliminary data.</text>
</comment>
<evidence type="ECO:0000256" key="2">
    <source>
        <dbReference type="ARBA" id="ARBA00022679"/>
    </source>
</evidence>
<evidence type="ECO:0008006" key="7">
    <source>
        <dbReference type="Google" id="ProtNLM"/>
    </source>
</evidence>
<keyword evidence="4" id="KW-0012">Acyltransferase</keyword>
<gene>
    <name evidence="5" type="ORF">CCY01nite_32450</name>
</gene>
<keyword evidence="6" id="KW-1185">Reference proteome</keyword>
<dbReference type="Pfam" id="PF00132">
    <property type="entry name" value="Hexapep"/>
    <property type="match status" value="1"/>
</dbReference>
<proteinExistence type="inferred from homology"/>
<reference evidence="5 6" key="1">
    <citation type="submission" date="2019-07" db="EMBL/GenBank/DDBJ databases">
        <title>Whole genome shotgun sequence of Chitinophaga cymbidii NBRC 109752.</title>
        <authorList>
            <person name="Hosoyama A."/>
            <person name="Uohara A."/>
            <person name="Ohji S."/>
            <person name="Ichikawa N."/>
        </authorList>
    </citation>
    <scope>NUCLEOTIDE SEQUENCE [LARGE SCALE GENOMIC DNA]</scope>
    <source>
        <strain evidence="5 6">NBRC 109752</strain>
    </source>
</reference>
<evidence type="ECO:0000256" key="1">
    <source>
        <dbReference type="ARBA" id="ARBA00007274"/>
    </source>
</evidence>
<keyword evidence="3" id="KW-0677">Repeat</keyword>
<evidence type="ECO:0000313" key="6">
    <source>
        <dbReference type="Proteomes" id="UP000321436"/>
    </source>
</evidence>
<dbReference type="InterPro" id="IPR011004">
    <property type="entry name" value="Trimer_LpxA-like_sf"/>
</dbReference>
<dbReference type="InterPro" id="IPR001451">
    <property type="entry name" value="Hexapep"/>
</dbReference>
<name>A0A512RMR2_9BACT</name>
<evidence type="ECO:0000313" key="5">
    <source>
        <dbReference type="EMBL" id="GEP96985.1"/>
    </source>
</evidence>
<dbReference type="GO" id="GO:0016746">
    <property type="term" value="F:acyltransferase activity"/>
    <property type="evidence" value="ECO:0007669"/>
    <property type="project" value="UniProtKB-KW"/>
</dbReference>
<dbReference type="CDD" id="cd03354">
    <property type="entry name" value="LbH_SAT"/>
    <property type="match status" value="1"/>
</dbReference>
<keyword evidence="2" id="KW-0808">Transferase</keyword>
<comment type="similarity">
    <text evidence="1">Belongs to the transferase hexapeptide repeat family.</text>
</comment>
<dbReference type="Gene3D" id="2.160.10.10">
    <property type="entry name" value="Hexapeptide repeat proteins"/>
    <property type="match status" value="1"/>
</dbReference>